<evidence type="ECO:0000256" key="1">
    <source>
        <dbReference type="ARBA" id="ARBA00022737"/>
    </source>
</evidence>
<gene>
    <name evidence="4" type="ORF">M5K25_023168</name>
</gene>
<dbReference type="SMART" id="SM00054">
    <property type="entry name" value="EFh"/>
    <property type="match status" value="1"/>
</dbReference>
<proteinExistence type="predicted"/>
<dbReference type="Pfam" id="PF13405">
    <property type="entry name" value="EF-hand_6"/>
    <property type="match status" value="1"/>
</dbReference>
<comment type="caution">
    <text evidence="4">The sequence shown here is derived from an EMBL/GenBank/DDBJ whole genome shotgun (WGS) entry which is preliminary data.</text>
</comment>
<evidence type="ECO:0000313" key="4">
    <source>
        <dbReference type="EMBL" id="KAL0908663.1"/>
    </source>
</evidence>
<dbReference type="EMBL" id="JANQDX010000017">
    <property type="protein sequence ID" value="KAL0908663.1"/>
    <property type="molecule type" value="Genomic_DNA"/>
</dbReference>
<protein>
    <recommendedName>
        <fullName evidence="3">EF-hand domain-containing protein</fullName>
    </recommendedName>
</protein>
<evidence type="ECO:0000313" key="5">
    <source>
        <dbReference type="Proteomes" id="UP001552299"/>
    </source>
</evidence>
<evidence type="ECO:0000256" key="2">
    <source>
        <dbReference type="ARBA" id="ARBA00022837"/>
    </source>
</evidence>
<dbReference type="Pfam" id="PF13202">
    <property type="entry name" value="EF-hand_5"/>
    <property type="match status" value="1"/>
</dbReference>
<keyword evidence="5" id="KW-1185">Reference proteome</keyword>
<dbReference type="InterPro" id="IPR018247">
    <property type="entry name" value="EF_Hand_1_Ca_BS"/>
</dbReference>
<name>A0ABD0U7J4_DENTH</name>
<dbReference type="GO" id="GO:0005509">
    <property type="term" value="F:calcium ion binding"/>
    <property type="evidence" value="ECO:0007669"/>
    <property type="project" value="UniProtKB-ARBA"/>
</dbReference>
<evidence type="ECO:0000259" key="3">
    <source>
        <dbReference type="PROSITE" id="PS50222"/>
    </source>
</evidence>
<feature type="domain" description="EF-hand" evidence="3">
    <location>
        <begin position="19"/>
        <end position="54"/>
    </location>
</feature>
<organism evidence="4 5">
    <name type="scientific">Dendrobium thyrsiflorum</name>
    <name type="common">Pinecone-like raceme dendrobium</name>
    <name type="synonym">Orchid</name>
    <dbReference type="NCBI Taxonomy" id="117978"/>
    <lineage>
        <taxon>Eukaryota</taxon>
        <taxon>Viridiplantae</taxon>
        <taxon>Streptophyta</taxon>
        <taxon>Embryophyta</taxon>
        <taxon>Tracheophyta</taxon>
        <taxon>Spermatophyta</taxon>
        <taxon>Magnoliopsida</taxon>
        <taxon>Liliopsida</taxon>
        <taxon>Asparagales</taxon>
        <taxon>Orchidaceae</taxon>
        <taxon>Epidendroideae</taxon>
        <taxon>Malaxideae</taxon>
        <taxon>Dendrobiinae</taxon>
        <taxon>Dendrobium</taxon>
    </lineage>
</organism>
<dbReference type="InterPro" id="IPR011992">
    <property type="entry name" value="EF-hand-dom_pair"/>
</dbReference>
<dbReference type="Gene3D" id="1.10.238.10">
    <property type="entry name" value="EF-hand"/>
    <property type="match status" value="1"/>
</dbReference>
<dbReference type="AlphaFoldDB" id="A0ABD0U7J4"/>
<dbReference type="CDD" id="cd00051">
    <property type="entry name" value="EFh"/>
    <property type="match status" value="1"/>
</dbReference>
<dbReference type="PROSITE" id="PS50222">
    <property type="entry name" value="EF_HAND_2"/>
    <property type="match status" value="1"/>
</dbReference>
<dbReference type="InterPro" id="IPR002048">
    <property type="entry name" value="EF_hand_dom"/>
</dbReference>
<dbReference type="InterPro" id="IPR050145">
    <property type="entry name" value="Centrin_CML-like"/>
</dbReference>
<dbReference type="PANTHER" id="PTHR23050">
    <property type="entry name" value="CALCIUM BINDING PROTEIN"/>
    <property type="match status" value="1"/>
</dbReference>
<dbReference type="Proteomes" id="UP001552299">
    <property type="component" value="Unassembled WGS sequence"/>
</dbReference>
<accession>A0ABD0U7J4</accession>
<keyword evidence="1" id="KW-0677">Repeat</keyword>
<sequence length="99" mass="11179">MAITGGPRTTTNRALSGEMTIEEFRQWIRRFDVNGDGRISRNELRQAIRSIGVRFSGWRSNRWIHQADANGDGFIDVEGEIDNLIDYAKSNLGINIVAN</sequence>
<reference evidence="4 5" key="1">
    <citation type="journal article" date="2024" name="Plant Biotechnol. J.">
        <title>Dendrobium thyrsiflorum genome and its molecular insights into genes involved in important horticultural traits.</title>
        <authorList>
            <person name="Chen B."/>
            <person name="Wang J.Y."/>
            <person name="Zheng P.J."/>
            <person name="Li K.L."/>
            <person name="Liang Y.M."/>
            <person name="Chen X.F."/>
            <person name="Zhang C."/>
            <person name="Zhao X."/>
            <person name="He X."/>
            <person name="Zhang G.Q."/>
            <person name="Liu Z.J."/>
            <person name="Xu Q."/>
        </authorList>
    </citation>
    <scope>NUCLEOTIDE SEQUENCE [LARGE SCALE GENOMIC DNA]</scope>
    <source>
        <strain evidence="4">GZMU011</strain>
    </source>
</reference>
<dbReference type="PROSITE" id="PS00018">
    <property type="entry name" value="EF_HAND_1"/>
    <property type="match status" value="1"/>
</dbReference>
<dbReference type="SUPFAM" id="SSF47473">
    <property type="entry name" value="EF-hand"/>
    <property type="match status" value="1"/>
</dbReference>
<keyword evidence="2" id="KW-0106">Calcium</keyword>